<reference evidence="3" key="1">
    <citation type="submission" date="2016-06" db="UniProtKB">
        <authorList>
            <consortium name="WormBaseParasite"/>
        </authorList>
    </citation>
    <scope>IDENTIFICATION</scope>
</reference>
<proteinExistence type="predicted"/>
<accession>A0A183HJ56</accession>
<dbReference type="EMBL" id="UZAJ01007899">
    <property type="protein sequence ID" value="VDO51337.1"/>
    <property type="molecule type" value="Genomic_DNA"/>
</dbReference>
<evidence type="ECO:0000313" key="2">
    <source>
        <dbReference type="Proteomes" id="UP000267606"/>
    </source>
</evidence>
<dbReference type="Proteomes" id="UP000267606">
    <property type="component" value="Unassembled WGS sequence"/>
</dbReference>
<sequence length="177" mass="19419">MSGIIWEVGNMLSPSMYRSQEQLSKSMVQDLLNGGPTRAAASASQFISRRMATPATTFSPKIGLRRPVYSTVINRSAIEAPEMISLGPANNTSVASLSTNSTSVSSRPIIQRPIVLRNRTDASSSVSNQPVRLPSRCIATLNTSRPLPNWRNRSTISLDSRMRRPPMNLVLPMDYSN</sequence>
<protein>
    <submittedName>
        <fullName evidence="1 3">Uncharacterized protein</fullName>
    </submittedName>
</protein>
<name>A0A183HJ56_9BILA</name>
<evidence type="ECO:0000313" key="1">
    <source>
        <dbReference type="EMBL" id="VDO51337.1"/>
    </source>
</evidence>
<gene>
    <name evidence="1" type="ORF">OFLC_LOCUS7515</name>
</gene>
<organism evidence="3">
    <name type="scientific">Onchocerca flexuosa</name>
    <dbReference type="NCBI Taxonomy" id="387005"/>
    <lineage>
        <taxon>Eukaryota</taxon>
        <taxon>Metazoa</taxon>
        <taxon>Ecdysozoa</taxon>
        <taxon>Nematoda</taxon>
        <taxon>Chromadorea</taxon>
        <taxon>Rhabditida</taxon>
        <taxon>Spirurina</taxon>
        <taxon>Spiruromorpha</taxon>
        <taxon>Filarioidea</taxon>
        <taxon>Onchocercidae</taxon>
        <taxon>Onchocerca</taxon>
    </lineage>
</organism>
<reference evidence="1 2" key="2">
    <citation type="submission" date="2018-11" db="EMBL/GenBank/DDBJ databases">
        <authorList>
            <consortium name="Pathogen Informatics"/>
        </authorList>
    </citation>
    <scope>NUCLEOTIDE SEQUENCE [LARGE SCALE GENOMIC DNA]</scope>
</reference>
<keyword evidence="2" id="KW-1185">Reference proteome</keyword>
<dbReference type="WBParaSite" id="OFLC_0000751701-mRNA-1">
    <property type="protein sequence ID" value="OFLC_0000751701-mRNA-1"/>
    <property type="gene ID" value="OFLC_0000751701"/>
</dbReference>
<dbReference type="STRING" id="387005.A0A183HJ56"/>
<dbReference type="AlphaFoldDB" id="A0A183HJ56"/>
<evidence type="ECO:0000313" key="3">
    <source>
        <dbReference type="WBParaSite" id="OFLC_0000751701-mRNA-1"/>
    </source>
</evidence>